<accession>A0ABS6VT95</accession>
<evidence type="ECO:0000313" key="4">
    <source>
        <dbReference type="Proteomes" id="UP001166291"/>
    </source>
</evidence>
<organism evidence="3 4">
    <name type="scientific">Zhongshania aquimaris</name>
    <dbReference type="NCBI Taxonomy" id="2857107"/>
    <lineage>
        <taxon>Bacteria</taxon>
        <taxon>Pseudomonadati</taxon>
        <taxon>Pseudomonadota</taxon>
        <taxon>Gammaproteobacteria</taxon>
        <taxon>Cellvibrionales</taxon>
        <taxon>Spongiibacteraceae</taxon>
        <taxon>Zhongshania</taxon>
    </lineage>
</organism>
<feature type="signal peptide" evidence="1">
    <location>
        <begin position="1"/>
        <end position="24"/>
    </location>
</feature>
<name>A0ABS6VT95_9GAMM</name>
<sequence>MLYTYKIPSLILLAMLHFAIPVHAADNAIISWRDWSPQVFSEAKKSGKHIILNVEAVWCHWCHVMDQKTYANPAVAAAIAKNYIAIKVDHDANPEIAARYRAWGWPATIFYNSDGVEIVKRAGYIPPESMTALLLAIVRDPSPERVVGAISITNPRSSLTVDDKATLIAMHKSSFDAKSGSLAIAMKFIDPDSVEYALLSGMAGDNSELARANKTLTAALKLEDPEWFGFYQYSTHGDWDHPHYEKIMRTQTRHIRLYAQAYAANQNQTYKTAAENTLIYLNRFLKAPNGGYYTSQDADLIQGQKSANYFALKDKQRLALGIPRVDEHRYTKENASLISALTRLYSATNNIAIKTEALAIGEWLLASRQRKDGGFNHGNSDNNSHADSKLFLADNISAVAALTDLYEISADRKWLKQAIATADTIRENIFSSELAGLAAASIDKSDPLAPYVDLEENILAARVLNTLHHYSGRAIDKTLADKAMAYLTNSAVIASRYTEAGILLADAELNRDPLHLVIVGPKSDTNAAALFSAALANYQSYRRIEWWDRSEGELINHDVEYPELAKSAAFVCNDQRCSTPIYTAKEIPEVIALIEGIKANR</sequence>
<dbReference type="EMBL" id="JAHWDQ010000003">
    <property type="protein sequence ID" value="MBW2941522.1"/>
    <property type="molecule type" value="Genomic_DNA"/>
</dbReference>
<dbReference type="PIRSF" id="PIRSF006402">
    <property type="entry name" value="UCP006402_thioredoxin"/>
    <property type="match status" value="1"/>
</dbReference>
<gene>
    <name evidence="3" type="ORF">KXJ70_12065</name>
</gene>
<keyword evidence="1" id="KW-0732">Signal</keyword>
<evidence type="ECO:0000256" key="1">
    <source>
        <dbReference type="SAM" id="SignalP"/>
    </source>
</evidence>
<dbReference type="PROSITE" id="PS51352">
    <property type="entry name" value="THIOREDOXIN_2"/>
    <property type="match status" value="1"/>
</dbReference>
<dbReference type="InterPro" id="IPR024705">
    <property type="entry name" value="Ssp411"/>
</dbReference>
<dbReference type="PANTHER" id="PTHR42899">
    <property type="entry name" value="SPERMATOGENESIS-ASSOCIATED PROTEIN 20"/>
    <property type="match status" value="1"/>
</dbReference>
<dbReference type="InterPro" id="IPR004879">
    <property type="entry name" value="Ssp411-like_TRX"/>
</dbReference>
<dbReference type="RefSeq" id="WP_219043763.1">
    <property type="nucleotide sequence ID" value="NZ_JAHWDQ010000003.1"/>
</dbReference>
<reference evidence="3" key="1">
    <citation type="submission" date="2021-07" db="EMBL/GenBank/DDBJ databases">
        <title>Zhongshania sp. CAU 1632 isolated from seawater.</title>
        <authorList>
            <person name="Kim W."/>
        </authorList>
    </citation>
    <scope>NUCLEOTIDE SEQUENCE</scope>
    <source>
        <strain evidence="3">CAU 1632</strain>
    </source>
</reference>
<proteinExistence type="predicted"/>
<comment type="caution">
    <text evidence="3">The sequence shown here is derived from an EMBL/GenBank/DDBJ whole genome shotgun (WGS) entry which is preliminary data.</text>
</comment>
<keyword evidence="4" id="KW-1185">Reference proteome</keyword>
<dbReference type="Proteomes" id="UP001166291">
    <property type="component" value="Unassembled WGS sequence"/>
</dbReference>
<feature type="domain" description="Thioredoxin" evidence="2">
    <location>
        <begin position="9"/>
        <end position="139"/>
    </location>
</feature>
<evidence type="ECO:0000259" key="2">
    <source>
        <dbReference type="PROSITE" id="PS51352"/>
    </source>
</evidence>
<dbReference type="Pfam" id="PF03190">
    <property type="entry name" value="Thioredox_DsbH"/>
    <property type="match status" value="1"/>
</dbReference>
<dbReference type="PANTHER" id="PTHR42899:SF1">
    <property type="entry name" value="SPERMATOGENESIS-ASSOCIATED PROTEIN 20"/>
    <property type="match status" value="1"/>
</dbReference>
<evidence type="ECO:0000313" key="3">
    <source>
        <dbReference type="EMBL" id="MBW2941522.1"/>
    </source>
</evidence>
<protein>
    <submittedName>
        <fullName evidence="3">DUF255 domain-containing protein</fullName>
    </submittedName>
</protein>
<dbReference type="InterPro" id="IPR013766">
    <property type="entry name" value="Thioredoxin_domain"/>
</dbReference>
<feature type="chain" id="PRO_5045954314" evidence="1">
    <location>
        <begin position="25"/>
        <end position="601"/>
    </location>
</feature>